<dbReference type="GO" id="GO:0004252">
    <property type="term" value="F:serine-type endopeptidase activity"/>
    <property type="evidence" value="ECO:0007669"/>
    <property type="project" value="UniProtKB-UniRule"/>
</dbReference>
<dbReference type="PRINTS" id="PR00723">
    <property type="entry name" value="SUBTILISIN"/>
</dbReference>
<dbReference type="Gene3D" id="2.60.120.260">
    <property type="entry name" value="Galactose-binding domain-like"/>
    <property type="match status" value="1"/>
</dbReference>
<dbReference type="Pfam" id="PF00801">
    <property type="entry name" value="PKD"/>
    <property type="match status" value="1"/>
</dbReference>
<sequence length="1642" mass="172939">MLRSQRRSTRQAPRLVVLESRTMLSLDVPAFPSLDALRMEVDSYEPDRLLVRYWPEAAGFEGGGEDRPAPNLLPELRVLHLPAGTTVPQAIASLRTDPRVLEASPDYVLSLQASPNDPGFTSGALWGLRNSSLPEADIDAESAWNVTTGSADSIVAVIDTGIDVTHPDLAANIWTNPGEIAGNGIDDDGNGYVDDSHGWNFVANSPNVADDHGHGTHVAGTIGAVGNNGIGVVGVNWTVKLMALKFLNASGSGSTSDAIRALDYAVAMGAQVSNNSYGGSGFETFFSLAIDRAREAGHIFVAAAGNSGVNVDTNPSYPAAYAQDNVISVAATDRLDQLASWSNYGLQRVDLAAPGVSILSTLPGNRYGNLSGTSMASPHVAGAAAMLWGLHPDWSYQQVIAKLLATVDPVSSVAGKVATGGRLDLGRAITSETDGPRVESAALESKPGDPVGVIRLTFSEPILPSSLSSQDVSSLVGPSGPVAVADVSVVAGSGDREVEIRFGSVEAGSYTLVVGPAILDPAGNFMDQDGDGLGMQPNDAFSATFLASSQDSSATLLDGGFEVPEAGPNGSSGSYLYRPAGSAWSFAGTAGVTANGTAFTAGNPNAPEGDQVAFLQKTGSVSQTLSIPANAAGSYRLRFRAAQRGNYQAGAHDFAVLLDGVELARVQPAGTSYEARSLALTLPAGAHTLSFVGINSSGGASTSFIDDIVLDRVSSKPPLSATVPVYYLVAEEGTYTSEADGVAMEAHKIIATEADHGGANASFVGRRVDYEQQYRAPVVVGQVMTANDPRPSMFWSRGASRVEAPTTTDLYVGMHVGEDPTQVRSDETLGYFVFESGAHHLGGIDVIAGRTGPTVRGLDDSPGFIAPLSGLSSASAAVVSGATMNGLDGSWAVLSGSDPVRPDSLQLAALEDRWADRERSVAGEAVSYVVLGQASGVSAFGGRPAVPGLTEITPRITITRTEGFEPLIVQVSAALTTTDAGDAYTDLEYSWDFGDPFGREELVNPVTGALVNANSDQTGPEASYVYRSPGTYTITLTVRGKDDQGRIITASTHSLLRPSLQEVKVVNAAGGTFQLIASVDGGPGMITEPIRYNASTDEIVSALAALPNIGQGNVHTSPHHWIEASGDLLGHRLSLTAQDGGLIGGGSAPPKVLIGDRIAGSSEDSVSVMAWAGGDIYFDSNYDGISHGPPDGSIEAPFTSGAELKSAIQQAGDDRVWIKRGSHFDTGRIWLRNTGSSPIRVASYGDPTLPLPVLYSSNSTLYVSAEEGYSTKDVVFDGLDIRATDVSYYVFAAKNDSGLSSYIANVHILNSTLTTTGNTDNSSASVIINASNFSPGNGKQGEGFVFWNTTFDRPRLVGSLDRDVGLFVQAARSLSVVGGSISGGGNGPDASPLLAQQAYLIVYDTMLFRWLRFEEVPETSLNFAIKFLQTDVTPGQSESHSLIDGVDFAGPSNGPGYNQTRQGTSTPVGTTVIQNSAFHVGPRNNFQAFGSWLDQIANVVIRDSKYWDNGGRVADVTPRSNGSRFGFYRNDVYIPQGDSVTRGLTLRANLGEVEILDNVFFYDEPSGADEEAISVNFTKSDSRVIDRNQYWSSVPKQRIFYDDVSNQYKTLAEWQRLGWDPNSLIADPGWIDPANGDFRRRR</sequence>
<protein>
    <submittedName>
        <fullName evidence="8">PKD domain-containing protein</fullName>
    </submittedName>
</protein>
<dbReference type="InterPro" id="IPR000209">
    <property type="entry name" value="Peptidase_S8/S53_dom"/>
</dbReference>
<dbReference type="SUPFAM" id="SSF49299">
    <property type="entry name" value="PKD domain"/>
    <property type="match status" value="1"/>
</dbReference>
<dbReference type="PROSITE" id="PS00136">
    <property type="entry name" value="SUBTILASE_ASP"/>
    <property type="match status" value="1"/>
</dbReference>
<dbReference type="PROSITE" id="PS51892">
    <property type="entry name" value="SUBTILASE"/>
    <property type="match status" value="1"/>
</dbReference>
<proteinExistence type="inferred from homology"/>
<dbReference type="CDD" id="cd00146">
    <property type="entry name" value="PKD"/>
    <property type="match status" value="1"/>
</dbReference>
<reference evidence="8 9" key="1">
    <citation type="submission" date="2018-12" db="EMBL/GenBank/DDBJ databases">
        <authorList>
            <person name="Toschakov S.V."/>
        </authorList>
    </citation>
    <scope>NUCLEOTIDE SEQUENCE [LARGE SCALE GENOMIC DNA]</scope>
    <source>
        <strain evidence="8 9">GM2012</strain>
    </source>
</reference>
<dbReference type="CDD" id="cd07473">
    <property type="entry name" value="Peptidases_S8_Subtilisin_like"/>
    <property type="match status" value="1"/>
</dbReference>
<dbReference type="InterPro" id="IPR015500">
    <property type="entry name" value="Peptidase_S8_subtilisin-rel"/>
</dbReference>
<name>A0A432MIJ6_9BACT</name>
<keyword evidence="9" id="KW-1185">Reference proteome</keyword>
<dbReference type="InterPro" id="IPR023828">
    <property type="entry name" value="Peptidase_S8_Ser-AS"/>
</dbReference>
<keyword evidence="2 5" id="KW-0645">Protease</keyword>
<comment type="similarity">
    <text evidence="1 5 6">Belongs to the peptidase S8 family.</text>
</comment>
<dbReference type="PANTHER" id="PTHR43399">
    <property type="entry name" value="SUBTILISIN-RELATED"/>
    <property type="match status" value="1"/>
</dbReference>
<evidence type="ECO:0000256" key="2">
    <source>
        <dbReference type="ARBA" id="ARBA00022670"/>
    </source>
</evidence>
<dbReference type="InterPro" id="IPR034204">
    <property type="entry name" value="PfSUB1-like_cat_dom"/>
</dbReference>
<dbReference type="SUPFAM" id="SSF52743">
    <property type="entry name" value="Subtilisin-like"/>
    <property type="match status" value="1"/>
</dbReference>
<evidence type="ECO:0000313" key="9">
    <source>
        <dbReference type="Proteomes" id="UP000280296"/>
    </source>
</evidence>
<dbReference type="InterPro" id="IPR036852">
    <property type="entry name" value="Peptidase_S8/S53_dom_sf"/>
</dbReference>
<feature type="domain" description="PKD" evidence="7">
    <location>
        <begin position="969"/>
        <end position="1038"/>
    </location>
</feature>
<dbReference type="OrthoDB" id="252653at2"/>
<dbReference type="PROSITE" id="PS50093">
    <property type="entry name" value="PKD"/>
    <property type="match status" value="1"/>
</dbReference>
<dbReference type="PROSITE" id="PS00138">
    <property type="entry name" value="SUBTILASE_SER"/>
    <property type="match status" value="1"/>
</dbReference>
<dbReference type="SUPFAM" id="SSF51126">
    <property type="entry name" value="Pectin lyase-like"/>
    <property type="match status" value="1"/>
</dbReference>
<organism evidence="8 9">
    <name type="scientific">Tautonia sociabilis</name>
    <dbReference type="NCBI Taxonomy" id="2080755"/>
    <lineage>
        <taxon>Bacteria</taxon>
        <taxon>Pseudomonadati</taxon>
        <taxon>Planctomycetota</taxon>
        <taxon>Planctomycetia</taxon>
        <taxon>Isosphaerales</taxon>
        <taxon>Isosphaeraceae</taxon>
        <taxon>Tautonia</taxon>
    </lineage>
</organism>
<dbReference type="InterPro" id="IPR013783">
    <property type="entry name" value="Ig-like_fold"/>
</dbReference>
<dbReference type="InterPro" id="IPR000601">
    <property type="entry name" value="PKD_dom"/>
</dbReference>
<evidence type="ECO:0000259" key="7">
    <source>
        <dbReference type="PROSITE" id="PS50093"/>
    </source>
</evidence>
<dbReference type="Proteomes" id="UP000280296">
    <property type="component" value="Unassembled WGS sequence"/>
</dbReference>
<accession>A0A432MIJ6</accession>
<feature type="active site" description="Charge relay system" evidence="5">
    <location>
        <position position="374"/>
    </location>
</feature>
<keyword evidence="4 5" id="KW-0720">Serine protease</keyword>
<dbReference type="InterPro" id="IPR011050">
    <property type="entry name" value="Pectin_lyase_fold/virulence"/>
</dbReference>
<feature type="active site" description="Charge relay system" evidence="5">
    <location>
        <position position="159"/>
    </location>
</feature>
<evidence type="ECO:0000256" key="5">
    <source>
        <dbReference type="PROSITE-ProRule" id="PRU01240"/>
    </source>
</evidence>
<reference evidence="8 9" key="2">
    <citation type="submission" date="2019-01" db="EMBL/GenBank/DDBJ databases">
        <title>Tautonia sociabilis, a novel thermotolerant planctomycete of Isosphaeraceae family, isolated from a 4000 m deep subterranean habitat.</title>
        <authorList>
            <person name="Kovaleva O.L."/>
            <person name="Elcheninov A.G."/>
            <person name="Van Heerden E."/>
            <person name="Toshchakov S.V."/>
            <person name="Novikov A."/>
            <person name="Bonch-Osmolovskaya E.A."/>
            <person name="Kublanov I.V."/>
        </authorList>
    </citation>
    <scope>NUCLEOTIDE SEQUENCE [LARGE SCALE GENOMIC DNA]</scope>
    <source>
        <strain evidence="8 9">GM2012</strain>
    </source>
</reference>
<feature type="active site" description="Charge relay system" evidence="5">
    <location>
        <position position="214"/>
    </location>
</feature>
<dbReference type="InterPro" id="IPR022398">
    <property type="entry name" value="Peptidase_S8_His-AS"/>
</dbReference>
<evidence type="ECO:0000256" key="4">
    <source>
        <dbReference type="ARBA" id="ARBA00022825"/>
    </source>
</evidence>
<evidence type="ECO:0000313" key="8">
    <source>
        <dbReference type="EMBL" id="RUL87119.1"/>
    </source>
</evidence>
<dbReference type="GO" id="GO:0006508">
    <property type="term" value="P:proteolysis"/>
    <property type="evidence" value="ECO:0007669"/>
    <property type="project" value="UniProtKB-KW"/>
</dbReference>
<dbReference type="PANTHER" id="PTHR43399:SF4">
    <property type="entry name" value="CELL WALL-ASSOCIATED PROTEASE"/>
    <property type="match status" value="1"/>
</dbReference>
<evidence type="ECO:0000256" key="3">
    <source>
        <dbReference type="ARBA" id="ARBA00022801"/>
    </source>
</evidence>
<dbReference type="Pfam" id="PF00082">
    <property type="entry name" value="Peptidase_S8"/>
    <property type="match status" value="1"/>
</dbReference>
<dbReference type="Gene3D" id="3.40.50.200">
    <property type="entry name" value="Peptidase S8/S53 domain"/>
    <property type="match status" value="1"/>
</dbReference>
<dbReference type="InterPro" id="IPR051048">
    <property type="entry name" value="Peptidase_S8/S53_subtilisin"/>
</dbReference>
<dbReference type="InterPro" id="IPR023827">
    <property type="entry name" value="Peptidase_S8_Asp-AS"/>
</dbReference>
<evidence type="ECO:0000256" key="1">
    <source>
        <dbReference type="ARBA" id="ARBA00011073"/>
    </source>
</evidence>
<dbReference type="PROSITE" id="PS00137">
    <property type="entry name" value="SUBTILASE_HIS"/>
    <property type="match status" value="1"/>
</dbReference>
<comment type="caution">
    <text evidence="8">The sequence shown here is derived from an EMBL/GenBank/DDBJ whole genome shotgun (WGS) entry which is preliminary data.</text>
</comment>
<dbReference type="EMBL" id="RYZH01000025">
    <property type="protein sequence ID" value="RUL87119.1"/>
    <property type="molecule type" value="Genomic_DNA"/>
</dbReference>
<evidence type="ECO:0000256" key="6">
    <source>
        <dbReference type="RuleBase" id="RU003355"/>
    </source>
</evidence>
<gene>
    <name evidence="8" type="ORF">TsocGM_13635</name>
</gene>
<dbReference type="Gene3D" id="2.60.40.10">
    <property type="entry name" value="Immunoglobulins"/>
    <property type="match status" value="1"/>
</dbReference>
<keyword evidence="3 5" id="KW-0378">Hydrolase</keyword>
<dbReference type="InterPro" id="IPR035986">
    <property type="entry name" value="PKD_dom_sf"/>
</dbReference>